<dbReference type="EMBL" id="SLWO01000002">
    <property type="protein sequence ID" value="TCO28827.1"/>
    <property type="molecule type" value="Genomic_DNA"/>
</dbReference>
<organism evidence="3 4">
    <name type="scientific">Pedobacter psychrotolerans</name>
    <dbReference type="NCBI Taxonomy" id="1843235"/>
    <lineage>
        <taxon>Bacteria</taxon>
        <taxon>Pseudomonadati</taxon>
        <taxon>Bacteroidota</taxon>
        <taxon>Sphingobacteriia</taxon>
        <taxon>Sphingobacteriales</taxon>
        <taxon>Sphingobacteriaceae</taxon>
        <taxon>Pedobacter</taxon>
    </lineage>
</organism>
<dbReference type="PDB" id="9EGA">
    <property type="method" value="X-ray"/>
    <property type="resolution" value="1.35 A"/>
    <property type="chains" value="A/B=24-646"/>
</dbReference>
<evidence type="ECO:0000313" key="4">
    <source>
        <dbReference type="Proteomes" id="UP000295684"/>
    </source>
</evidence>
<reference evidence="3 4" key="1">
    <citation type="submission" date="2019-03" db="EMBL/GenBank/DDBJ databases">
        <title>Genomic Encyclopedia of Type Strains, Phase IV (KMG-IV): sequencing the most valuable type-strain genomes for metagenomic binning, comparative biology and taxonomic classification.</title>
        <authorList>
            <person name="Goeker M."/>
        </authorList>
    </citation>
    <scope>NUCLEOTIDE SEQUENCE [LARGE SCALE GENOMIC DNA]</scope>
    <source>
        <strain evidence="3 4">DSM 103236</strain>
    </source>
</reference>
<protein>
    <submittedName>
        <fullName evidence="3">Sialate O-acetylesterase</fullName>
    </submittedName>
</protein>
<dbReference type="InterPro" id="IPR005181">
    <property type="entry name" value="SASA"/>
</dbReference>
<evidence type="ECO:0007829" key="5">
    <source>
        <dbReference type="PDB" id="9EGA"/>
    </source>
</evidence>
<evidence type="ECO:0000256" key="1">
    <source>
        <dbReference type="ARBA" id="ARBA00022801"/>
    </source>
</evidence>
<dbReference type="Gene3D" id="3.40.50.1110">
    <property type="entry name" value="SGNH hydrolase"/>
    <property type="match status" value="2"/>
</dbReference>
<feature type="binding site" evidence="5">
    <location>
        <position position="363"/>
    </location>
    <ligand>
        <name>Mg(2+)</name>
        <dbReference type="ChEBI" id="CHEBI:18420"/>
    </ligand>
</feature>
<dbReference type="GO" id="GO:0005975">
    <property type="term" value="P:carbohydrate metabolic process"/>
    <property type="evidence" value="ECO:0007669"/>
    <property type="project" value="TreeGrafter"/>
</dbReference>
<dbReference type="InterPro" id="IPR036514">
    <property type="entry name" value="SGNH_hydro_sf"/>
</dbReference>
<reference evidence="5" key="2">
    <citation type="journal article" date="2025" name="Nat. Commun.">
        <title>Insights into a water-mediated catalytic triad architecture in CE20 carbohydrate esterases.</title>
        <authorList>
            <person name="Teune M."/>
            <person name="Vieira P.S."/>
            <person name="Dohler T."/>
            <person name="Palm G.J."/>
            <person name="Dutschei T."/>
            <person name="Bartosik D."/>
            <person name="Berndt L."/>
            <person name="Persinoti G.F."/>
            <person name="Maass S."/>
            <person name="Becher D."/>
            <person name="Schweder T."/>
            <person name="Murakami M.T."/>
            <person name="Lammers M."/>
            <person name="Bornscheuer U.T."/>
        </authorList>
    </citation>
    <scope>X-RAY CRYSTALLOGRAPHY (1.35 ANGSTROMS) OF 24-646 IN COMPLEX WITH MG(2+)</scope>
</reference>
<dbReference type="GO" id="GO:0001681">
    <property type="term" value="F:sialate O-acetylesterase activity"/>
    <property type="evidence" value="ECO:0007669"/>
    <property type="project" value="InterPro"/>
</dbReference>
<feature type="domain" description="Sialate O-acetylesterase" evidence="2">
    <location>
        <begin position="406"/>
        <end position="532"/>
    </location>
</feature>
<name>A0A4R2HIK5_9SPHI</name>
<dbReference type="SUPFAM" id="SSF52266">
    <property type="entry name" value="SGNH hydrolase"/>
    <property type="match status" value="1"/>
</dbReference>
<dbReference type="InterPro" id="IPR039329">
    <property type="entry name" value="SIAE"/>
</dbReference>
<comment type="caution">
    <text evidence="3">The sequence shown here is derived from an EMBL/GenBank/DDBJ whole genome shotgun (WGS) entry which is preliminary data.</text>
</comment>
<dbReference type="InterPro" id="IPR008979">
    <property type="entry name" value="Galactose-bd-like_sf"/>
</dbReference>
<evidence type="ECO:0000259" key="2">
    <source>
        <dbReference type="Pfam" id="PF03629"/>
    </source>
</evidence>
<feature type="binding site" evidence="5">
    <location>
        <position position="288"/>
    </location>
    <ligand>
        <name>Mg(2+)</name>
        <dbReference type="ChEBI" id="CHEBI:18420"/>
    </ligand>
</feature>
<evidence type="ECO:0000313" key="3">
    <source>
        <dbReference type="EMBL" id="TCO28827.1"/>
    </source>
</evidence>
<keyword evidence="5" id="KW-0002">3D-structure</keyword>
<dbReference type="Proteomes" id="UP000295684">
    <property type="component" value="Unassembled WGS sequence"/>
</dbReference>
<keyword evidence="1" id="KW-0378">Hydrolase</keyword>
<keyword evidence="5" id="KW-0479">Metal-binding</keyword>
<feature type="domain" description="Sialate O-acetylesterase" evidence="2">
    <location>
        <begin position="106"/>
        <end position="227"/>
    </location>
</feature>
<dbReference type="OrthoDB" id="9816001at2"/>
<sequence>MSQIKRILLSLHLIFCVALLGNAQIRLPHIICDSMILQRDVPLKIWGWASPGEQIVLQFNGKKWSTKTGADEKWLINLPAMKAGGPYTMEFSGKNKVVLKDILFGDVWLCTGQSNMVHQLKVHNITYAQDIASANYPQIRQFWVPTTTNLKGPSEDLPKSSWKPATKEGINDFSAVAYFFARKIYQEQKIPIGIINSSVGGTTIEAWTGEDGLKDLEEVRKIIERNKDSAAVNKINKLADASQSPPATSADKGMLEAIKWFDLQYQPKGWRKFYVPGYWEDQGMRDLDGVVWFRKEIEIPAAMVAVPAFIQMGRIVDADRFYINGTLIGSTGYQYPQRRYTVPAGILKPGKNILVIRVENSNGKGGFVPDKPYSLQANQQSIDLKGEWQYKVGEAYRPAFRGGPFRIQEQAQPTALYNAMIAPVVQYGIKGVLWYQGESNVGNALTYKKLLPALIQNWRAQFKRRDLPFYYVQLPNYGDMRYQPGESAWAMLREAALETLKVPNTGMAVTIDLGEWNDIHPDDKKDVGERLALIAKRLSYGEKNLVYSGPIYKSSTIEGNKIIVSFEHIGSGLKTRDGESLSQFEIAGADKKFVWAIAEIKGNQVIVHSPQITKPMYVRYAWADNPVNPNLYNIENLPASPFRTDR</sequence>
<proteinExistence type="evidence at protein level"/>
<dbReference type="PANTHER" id="PTHR22901">
    <property type="entry name" value="SIALATE O-ACETYLESTERASE"/>
    <property type="match status" value="1"/>
</dbReference>
<dbReference type="PANTHER" id="PTHR22901:SF0">
    <property type="entry name" value="SIALATE O-ACETYLESTERASE"/>
    <property type="match status" value="1"/>
</dbReference>
<feature type="binding site" evidence="5">
    <location>
        <position position="360"/>
    </location>
    <ligand>
        <name>Mg(2+)</name>
        <dbReference type="ChEBI" id="CHEBI:18420"/>
    </ligand>
</feature>
<dbReference type="Pfam" id="PF03629">
    <property type="entry name" value="SASA"/>
    <property type="match status" value="2"/>
</dbReference>
<gene>
    <name evidence="3" type="ORF">EV200_102244</name>
</gene>
<feature type="binding site" evidence="5">
    <location>
        <position position="287"/>
    </location>
    <ligand>
        <name>Mg(2+)</name>
        <dbReference type="ChEBI" id="CHEBI:18420"/>
    </ligand>
</feature>
<dbReference type="RefSeq" id="WP_132529862.1">
    <property type="nucleotide sequence ID" value="NZ_BMJO01000003.1"/>
</dbReference>
<accession>A0A4R2HIK5</accession>
<dbReference type="SUPFAM" id="SSF49785">
    <property type="entry name" value="Galactose-binding domain-like"/>
    <property type="match status" value="1"/>
</dbReference>
<dbReference type="AlphaFoldDB" id="A0A4R2HIK5"/>